<accession>A0A7J9LJC8</accession>
<dbReference type="AlphaFoldDB" id="A0A7J9LJC8"/>
<dbReference type="GO" id="GO:0010073">
    <property type="term" value="P:meristem maintenance"/>
    <property type="evidence" value="ECO:0007669"/>
    <property type="project" value="InterPro"/>
</dbReference>
<reference evidence="2 3" key="1">
    <citation type="journal article" date="2019" name="Genome Biol. Evol.">
        <title>Insights into the evolution of the New World diploid cottons (Gossypium, subgenus Houzingenia) based on genome sequencing.</title>
        <authorList>
            <person name="Grover C.E."/>
            <person name="Arick M.A. 2nd"/>
            <person name="Thrash A."/>
            <person name="Conover J.L."/>
            <person name="Sanders W.S."/>
            <person name="Peterson D.G."/>
            <person name="Frelichowski J.E."/>
            <person name="Scheffler J.A."/>
            <person name="Scheffler B.E."/>
            <person name="Wendel J.F."/>
        </authorList>
    </citation>
    <scope>NUCLEOTIDE SEQUENCE [LARGE SCALE GENOMIC DNA]</scope>
    <source>
        <strain evidence="2">1</strain>
        <tissue evidence="2">Leaf</tissue>
    </source>
</reference>
<dbReference type="EMBL" id="JABFAF010000007">
    <property type="protein sequence ID" value="MBA0858912.1"/>
    <property type="molecule type" value="Genomic_DNA"/>
</dbReference>
<dbReference type="InterPro" id="IPR044824">
    <property type="entry name" value="MAIN-like"/>
</dbReference>
<dbReference type="InterPro" id="IPR019557">
    <property type="entry name" value="AminoTfrase-like_pln_mobile"/>
</dbReference>
<comment type="caution">
    <text evidence="2">The sequence shown here is derived from an EMBL/GenBank/DDBJ whole genome shotgun (WGS) entry which is preliminary data.</text>
</comment>
<protein>
    <recommendedName>
        <fullName evidence="1">Aminotransferase-like plant mobile domain-containing protein</fullName>
    </recommendedName>
</protein>
<organism evidence="2 3">
    <name type="scientific">Gossypium schwendimanii</name>
    <name type="common">Cotton</name>
    <dbReference type="NCBI Taxonomy" id="34291"/>
    <lineage>
        <taxon>Eukaryota</taxon>
        <taxon>Viridiplantae</taxon>
        <taxon>Streptophyta</taxon>
        <taxon>Embryophyta</taxon>
        <taxon>Tracheophyta</taxon>
        <taxon>Spermatophyta</taxon>
        <taxon>Magnoliopsida</taxon>
        <taxon>eudicotyledons</taxon>
        <taxon>Gunneridae</taxon>
        <taxon>Pentapetalae</taxon>
        <taxon>rosids</taxon>
        <taxon>malvids</taxon>
        <taxon>Malvales</taxon>
        <taxon>Malvaceae</taxon>
        <taxon>Malvoideae</taxon>
        <taxon>Gossypium</taxon>
    </lineage>
</organism>
<dbReference type="PANTHER" id="PTHR46033:SF8">
    <property type="entry name" value="PROTEIN MAINTENANCE OF MERISTEMS-LIKE"/>
    <property type="match status" value="1"/>
</dbReference>
<proteinExistence type="predicted"/>
<dbReference type="Proteomes" id="UP000593576">
    <property type="component" value="Unassembled WGS sequence"/>
</dbReference>
<dbReference type="PANTHER" id="PTHR46033">
    <property type="entry name" value="PROTEIN MAIN-LIKE 2"/>
    <property type="match status" value="1"/>
</dbReference>
<feature type="domain" description="Aminotransferase-like plant mobile" evidence="1">
    <location>
        <begin position="60"/>
        <end position="154"/>
    </location>
</feature>
<sequence length="295" mass="33987">MASSLIRHDDKHISVIQLQTEKDRILQCHICNLHGPPSPLIEPYLREVSFWHLALVGRGCKLDPKLISTLVERWRLKTYTFHLPCGKCIITLEDMHLQLQLPVDRSVITRSIQSGDWRGVCGELLDSIPKTIYGGWIEMTWLRKTFTVLDEDSIEVEREGHAWASGRTKLKARRVGDIVPGDVSGDTTRKNQNWWWHFTTAIMGAILISICTSSSELPFEWTLYGYPTIQLAIPEEFFVNPNIWHVKVPLVVYATVKMHETDRVLRQFGFRQSILVAPQDLDDLHLVDLRQPDEN</sequence>
<keyword evidence="3" id="KW-1185">Reference proteome</keyword>
<dbReference type="OrthoDB" id="1434384at2759"/>
<name>A0A7J9LJC8_GOSSC</name>
<evidence type="ECO:0000259" key="1">
    <source>
        <dbReference type="Pfam" id="PF10536"/>
    </source>
</evidence>
<dbReference type="Pfam" id="PF10536">
    <property type="entry name" value="PMD"/>
    <property type="match status" value="1"/>
</dbReference>
<gene>
    <name evidence="2" type="ORF">Goshw_001663</name>
</gene>
<evidence type="ECO:0000313" key="2">
    <source>
        <dbReference type="EMBL" id="MBA0858912.1"/>
    </source>
</evidence>
<evidence type="ECO:0000313" key="3">
    <source>
        <dbReference type="Proteomes" id="UP000593576"/>
    </source>
</evidence>